<dbReference type="GO" id="GO:0005615">
    <property type="term" value="C:extracellular space"/>
    <property type="evidence" value="ECO:0007669"/>
    <property type="project" value="TreeGrafter"/>
</dbReference>
<feature type="signal peptide" evidence="1">
    <location>
        <begin position="1"/>
        <end position="22"/>
    </location>
</feature>
<dbReference type="InterPro" id="IPR001007">
    <property type="entry name" value="VWF_dom"/>
</dbReference>
<dbReference type="PANTHER" id="PTHR46252:SF3">
    <property type="entry name" value="KIELIN_CHORDIN-LIKE PROTEIN"/>
    <property type="match status" value="1"/>
</dbReference>
<evidence type="ECO:0000256" key="1">
    <source>
        <dbReference type="SAM" id="SignalP"/>
    </source>
</evidence>
<evidence type="ECO:0000259" key="2">
    <source>
        <dbReference type="PROSITE" id="PS50184"/>
    </source>
</evidence>
<dbReference type="Gene3D" id="6.20.200.20">
    <property type="match status" value="1"/>
</dbReference>
<keyword evidence="1" id="KW-0732">Signal</keyword>
<protein>
    <recommendedName>
        <fullName evidence="2">VWFC domain-containing protein</fullName>
    </recommendedName>
</protein>
<evidence type="ECO:0000313" key="3">
    <source>
        <dbReference type="EMBL" id="KAK2174801.1"/>
    </source>
</evidence>
<dbReference type="PANTHER" id="PTHR46252">
    <property type="entry name" value="BRORIN FAMILY MEMBER"/>
    <property type="match status" value="1"/>
</dbReference>
<organism evidence="3 4">
    <name type="scientific">Ridgeia piscesae</name>
    <name type="common">Tubeworm</name>
    <dbReference type="NCBI Taxonomy" id="27915"/>
    <lineage>
        <taxon>Eukaryota</taxon>
        <taxon>Metazoa</taxon>
        <taxon>Spiralia</taxon>
        <taxon>Lophotrochozoa</taxon>
        <taxon>Annelida</taxon>
        <taxon>Polychaeta</taxon>
        <taxon>Sedentaria</taxon>
        <taxon>Canalipalpata</taxon>
        <taxon>Sabellida</taxon>
        <taxon>Siboglinidae</taxon>
        <taxon>Ridgeia</taxon>
    </lineage>
</organism>
<dbReference type="GO" id="GO:0030514">
    <property type="term" value="P:negative regulation of BMP signaling pathway"/>
    <property type="evidence" value="ECO:0007669"/>
    <property type="project" value="TreeGrafter"/>
</dbReference>
<reference evidence="3" key="1">
    <citation type="journal article" date="2023" name="Mol. Biol. Evol.">
        <title>Third-Generation Sequencing Reveals the Adaptive Role of the Epigenome in Three Deep-Sea Polychaetes.</title>
        <authorList>
            <person name="Perez M."/>
            <person name="Aroh O."/>
            <person name="Sun Y."/>
            <person name="Lan Y."/>
            <person name="Juniper S.K."/>
            <person name="Young C.R."/>
            <person name="Angers B."/>
            <person name="Qian P.Y."/>
        </authorList>
    </citation>
    <scope>NUCLEOTIDE SEQUENCE</scope>
    <source>
        <strain evidence="3">R07B-5</strain>
    </source>
</reference>
<dbReference type="EMBL" id="JAODUO010000775">
    <property type="protein sequence ID" value="KAK2174801.1"/>
    <property type="molecule type" value="Genomic_DNA"/>
</dbReference>
<comment type="caution">
    <text evidence="3">The sequence shown here is derived from an EMBL/GenBank/DDBJ whole genome shotgun (WGS) entry which is preliminary data.</text>
</comment>
<proteinExistence type="predicted"/>
<dbReference type="SMART" id="SM00214">
    <property type="entry name" value="VWC"/>
    <property type="match status" value="2"/>
</dbReference>
<dbReference type="PROSITE" id="PS01208">
    <property type="entry name" value="VWFC_1"/>
    <property type="match status" value="1"/>
</dbReference>
<dbReference type="GO" id="GO:0045202">
    <property type="term" value="C:synapse"/>
    <property type="evidence" value="ECO:0007669"/>
    <property type="project" value="UniProtKB-SubCell"/>
</dbReference>
<feature type="domain" description="VWFC" evidence="2">
    <location>
        <begin position="98"/>
        <end position="156"/>
    </location>
</feature>
<keyword evidence="4" id="KW-1185">Reference proteome</keyword>
<dbReference type="InterPro" id="IPR042979">
    <property type="entry name" value="VWC2/VWC2L"/>
</dbReference>
<evidence type="ECO:0000313" key="4">
    <source>
        <dbReference type="Proteomes" id="UP001209878"/>
    </source>
</evidence>
<gene>
    <name evidence="3" type="ORF">NP493_776g01006</name>
</gene>
<dbReference type="GO" id="GO:0032281">
    <property type="term" value="C:AMPA glutamate receptor complex"/>
    <property type="evidence" value="ECO:0007669"/>
    <property type="project" value="TreeGrafter"/>
</dbReference>
<dbReference type="Pfam" id="PF23334">
    <property type="entry name" value="VWC2L_2nd"/>
    <property type="match status" value="2"/>
</dbReference>
<dbReference type="Gene3D" id="2.10.70.10">
    <property type="entry name" value="Complement Module, domain 1"/>
    <property type="match status" value="1"/>
</dbReference>
<dbReference type="PROSITE" id="PS50184">
    <property type="entry name" value="VWFC_2"/>
    <property type="match status" value="1"/>
</dbReference>
<name>A0AAD9KNY6_RIDPI</name>
<dbReference type="SUPFAM" id="SSF57603">
    <property type="entry name" value="FnI-like domain"/>
    <property type="match status" value="2"/>
</dbReference>
<sequence>MAWTMSTLTLLVVACAVVLVGCHGPKAKTARNGRTLCVYEKKVYRPGRRFKPNACTTCHCPKRGGRTRCSIEDCREQPNCLQFAKSPKCCPACLRYGCLHSDGKVYQPGTVVSVNQCSKCVCPTTGGRTICTNVPCPRLHCVDAVADPGQCCRKCINVTMCQWKRVSDNVSVTTCQWQCVSDNVSVTTCQGQRVSDNVSVTTCQ</sequence>
<dbReference type="Proteomes" id="UP001209878">
    <property type="component" value="Unassembled WGS sequence"/>
</dbReference>
<feature type="chain" id="PRO_5041904621" description="VWFC domain-containing protein" evidence="1">
    <location>
        <begin position="23"/>
        <end position="204"/>
    </location>
</feature>
<dbReference type="AlphaFoldDB" id="A0AAD9KNY6"/>
<accession>A0AAD9KNY6</accession>